<organism evidence="1">
    <name type="scientific">Arion vulgaris</name>
    <dbReference type="NCBI Taxonomy" id="1028688"/>
    <lineage>
        <taxon>Eukaryota</taxon>
        <taxon>Metazoa</taxon>
        <taxon>Spiralia</taxon>
        <taxon>Lophotrochozoa</taxon>
        <taxon>Mollusca</taxon>
        <taxon>Gastropoda</taxon>
        <taxon>Heterobranchia</taxon>
        <taxon>Euthyneura</taxon>
        <taxon>Panpulmonata</taxon>
        <taxon>Eupulmonata</taxon>
        <taxon>Stylommatophora</taxon>
        <taxon>Helicina</taxon>
        <taxon>Arionoidea</taxon>
        <taxon>Arionidae</taxon>
        <taxon>Arion</taxon>
    </lineage>
</organism>
<sequence length="73" mass="8178">HFPGKRSVDNRSVVDRIYNIPLSVLAELDVRTDNWATLLNTRENPYALLNTAVNVHAGEPDSSPVSNQLDYID</sequence>
<reference evidence="1" key="1">
    <citation type="submission" date="2014-12" db="EMBL/GenBank/DDBJ databases">
        <title>Insight into the proteome of Arion vulgaris.</title>
        <authorList>
            <person name="Aradska J."/>
            <person name="Bulat T."/>
            <person name="Smidak R."/>
            <person name="Sarate P."/>
            <person name="Gangsoo J."/>
            <person name="Sialana F."/>
            <person name="Bilban M."/>
            <person name="Lubec G."/>
        </authorList>
    </citation>
    <scope>NUCLEOTIDE SEQUENCE</scope>
    <source>
        <tissue evidence="1">Skin</tissue>
    </source>
</reference>
<dbReference type="EMBL" id="HACG01005702">
    <property type="protein sequence ID" value="CEK52567.1"/>
    <property type="molecule type" value="Transcribed_RNA"/>
</dbReference>
<feature type="non-terminal residue" evidence="1">
    <location>
        <position position="73"/>
    </location>
</feature>
<dbReference type="AlphaFoldDB" id="A0A0B6Y8B0"/>
<accession>A0A0B6Y8B0</accession>
<protein>
    <submittedName>
        <fullName evidence="1">Uncharacterized protein</fullName>
    </submittedName>
</protein>
<proteinExistence type="predicted"/>
<evidence type="ECO:0000313" key="1">
    <source>
        <dbReference type="EMBL" id="CEK52567.1"/>
    </source>
</evidence>
<name>A0A0B6Y8B0_9EUPU</name>
<gene>
    <name evidence="1" type="primary">ORF17250</name>
</gene>
<feature type="non-terminal residue" evidence="1">
    <location>
        <position position="1"/>
    </location>
</feature>